<dbReference type="EMBL" id="AVPT01000011">
    <property type="protein sequence ID" value="KGM56597.1"/>
    <property type="molecule type" value="Genomic_DNA"/>
</dbReference>
<organism evidence="2 3">
    <name type="scientific">Lysobacter arseniciresistens ZS79</name>
    <dbReference type="NCBI Taxonomy" id="913325"/>
    <lineage>
        <taxon>Bacteria</taxon>
        <taxon>Pseudomonadati</taxon>
        <taxon>Pseudomonadota</taxon>
        <taxon>Gammaproteobacteria</taxon>
        <taxon>Lysobacterales</taxon>
        <taxon>Lysobacteraceae</taxon>
        <taxon>Novilysobacter</taxon>
    </lineage>
</organism>
<gene>
    <name evidence="2" type="ORF">N799_03335</name>
</gene>
<dbReference type="Proteomes" id="UP000029989">
    <property type="component" value="Unassembled WGS sequence"/>
</dbReference>
<dbReference type="eggNOG" id="COG1075">
    <property type="taxonomic scope" value="Bacteria"/>
</dbReference>
<reference evidence="2 3" key="1">
    <citation type="journal article" date="2015" name="Stand. Genomic Sci.">
        <title>Genomic information of the arsenic-resistant bacterium Lysobacter arseniciresistens type strain ZS79(T) and comparison of Lysobacter draft genomes.</title>
        <authorList>
            <person name="Liu L."/>
            <person name="Zhang S."/>
            <person name="Luo M."/>
            <person name="Wang G."/>
        </authorList>
    </citation>
    <scope>NUCLEOTIDE SEQUENCE [LARGE SCALE GENOMIC DNA]</scope>
    <source>
        <strain evidence="2 3">ZS79</strain>
    </source>
</reference>
<accession>A0A0A0F5E0</accession>
<sequence>MARRVVLLHGLWMPRASMAWHARRLRRAGFVPQLFGYGTVTGGPAAAMPGLLARLQEPADVLAHSLGGLLAVRTLQAHPELPVGRIVCLGSPLCGSAAAVGMARRPFGAASLGRSARLLRRGCRPWTGPGELGMIAGNLPMGFGRFFGGFSDPNDGTVAVAETRLDGLADHVVLPTSHSGLLVSKEASRQALHFLHHGRFAPPA</sequence>
<evidence type="ECO:0000259" key="1">
    <source>
        <dbReference type="Pfam" id="PF12697"/>
    </source>
</evidence>
<name>A0A0A0F5E0_9GAMM</name>
<dbReference type="InterPro" id="IPR029058">
    <property type="entry name" value="AB_hydrolase_fold"/>
</dbReference>
<dbReference type="SUPFAM" id="SSF53474">
    <property type="entry name" value="alpha/beta-Hydrolases"/>
    <property type="match status" value="1"/>
</dbReference>
<dbReference type="STRING" id="913325.N799_03335"/>
<dbReference type="PANTHER" id="PTHR37946">
    <property type="entry name" value="SLL1969 PROTEIN"/>
    <property type="match status" value="1"/>
</dbReference>
<evidence type="ECO:0000313" key="2">
    <source>
        <dbReference type="EMBL" id="KGM56597.1"/>
    </source>
</evidence>
<comment type="caution">
    <text evidence="2">The sequence shown here is derived from an EMBL/GenBank/DDBJ whole genome shotgun (WGS) entry which is preliminary data.</text>
</comment>
<feature type="domain" description="AB hydrolase-1" evidence="1">
    <location>
        <begin position="5"/>
        <end position="165"/>
    </location>
</feature>
<dbReference type="RefSeq" id="WP_036210330.1">
    <property type="nucleotide sequence ID" value="NZ_AVPT01000011.1"/>
</dbReference>
<proteinExistence type="predicted"/>
<keyword evidence="3" id="KW-1185">Reference proteome</keyword>
<dbReference type="OrthoDB" id="556502at2"/>
<evidence type="ECO:0000313" key="3">
    <source>
        <dbReference type="Proteomes" id="UP000029989"/>
    </source>
</evidence>
<dbReference type="Gene3D" id="3.40.50.1820">
    <property type="entry name" value="alpha/beta hydrolase"/>
    <property type="match status" value="1"/>
</dbReference>
<dbReference type="AlphaFoldDB" id="A0A0A0F5E0"/>
<dbReference type="Pfam" id="PF12697">
    <property type="entry name" value="Abhydrolase_6"/>
    <property type="match status" value="1"/>
</dbReference>
<dbReference type="PANTHER" id="PTHR37946:SF1">
    <property type="entry name" value="SLL1969 PROTEIN"/>
    <property type="match status" value="1"/>
</dbReference>
<protein>
    <recommendedName>
        <fullName evidence="1">AB hydrolase-1 domain-containing protein</fullName>
    </recommendedName>
</protein>
<dbReference type="InterPro" id="IPR000073">
    <property type="entry name" value="AB_hydrolase_1"/>
</dbReference>